<organism evidence="1 2">
    <name type="scientific">Caenorhabditis bovis</name>
    <dbReference type="NCBI Taxonomy" id="2654633"/>
    <lineage>
        <taxon>Eukaryota</taxon>
        <taxon>Metazoa</taxon>
        <taxon>Ecdysozoa</taxon>
        <taxon>Nematoda</taxon>
        <taxon>Chromadorea</taxon>
        <taxon>Rhabditida</taxon>
        <taxon>Rhabditina</taxon>
        <taxon>Rhabditomorpha</taxon>
        <taxon>Rhabditoidea</taxon>
        <taxon>Rhabditidae</taxon>
        <taxon>Peloderinae</taxon>
        <taxon>Caenorhabditis</taxon>
    </lineage>
</organism>
<dbReference type="AlphaFoldDB" id="A0A8S1ECU7"/>
<protein>
    <submittedName>
        <fullName evidence="1">Uncharacterized protein</fullName>
    </submittedName>
</protein>
<proteinExistence type="predicted"/>
<sequence>MYQRRISEIIDSVRGLLCEYNFSSQQHRYFVRLAQHKTLVDSYIKLKPHLGRSEIMREYDRIFTQYREKAIRTFSILHVSMHMGQTMPEDFMWALDNDLYEMCKCFDAVVVQMRGSHANFLL</sequence>
<name>A0A8S1ECU7_9PELO</name>
<gene>
    <name evidence="1" type="ORF">CBOVIS_LOCUS2875</name>
</gene>
<keyword evidence="2" id="KW-1185">Reference proteome</keyword>
<accession>A0A8S1ECU7</accession>
<reference evidence="1 2" key="1">
    <citation type="submission" date="2020-04" db="EMBL/GenBank/DDBJ databases">
        <authorList>
            <person name="Laetsch R D."/>
            <person name="Stevens L."/>
            <person name="Kumar S."/>
            <person name="Blaxter L. M."/>
        </authorList>
    </citation>
    <scope>NUCLEOTIDE SEQUENCE [LARGE SCALE GENOMIC DNA]</scope>
</reference>
<comment type="caution">
    <text evidence="1">The sequence shown here is derived from an EMBL/GenBank/DDBJ whole genome shotgun (WGS) entry which is preliminary data.</text>
</comment>
<evidence type="ECO:0000313" key="1">
    <source>
        <dbReference type="EMBL" id="CAB3399808.1"/>
    </source>
</evidence>
<dbReference type="Proteomes" id="UP000494206">
    <property type="component" value="Unassembled WGS sequence"/>
</dbReference>
<dbReference type="EMBL" id="CADEPM010000002">
    <property type="protein sequence ID" value="CAB3399808.1"/>
    <property type="molecule type" value="Genomic_DNA"/>
</dbReference>
<evidence type="ECO:0000313" key="2">
    <source>
        <dbReference type="Proteomes" id="UP000494206"/>
    </source>
</evidence>